<name>A0A9J6FVW0_HAELO</name>
<dbReference type="Gene3D" id="3.30.70.20">
    <property type="match status" value="1"/>
</dbReference>
<comment type="caution">
    <text evidence="4">The sequence shown here is derived from an EMBL/GenBank/DDBJ whole genome shotgun (WGS) entry which is preliminary data.</text>
</comment>
<reference evidence="4 5" key="1">
    <citation type="journal article" date="2020" name="Cell">
        <title>Large-Scale Comparative Analyses of Tick Genomes Elucidate Their Genetic Diversity and Vector Capacities.</title>
        <authorList>
            <consortium name="Tick Genome and Microbiome Consortium (TIGMIC)"/>
            <person name="Jia N."/>
            <person name="Wang J."/>
            <person name="Shi W."/>
            <person name="Du L."/>
            <person name="Sun Y."/>
            <person name="Zhan W."/>
            <person name="Jiang J.F."/>
            <person name="Wang Q."/>
            <person name="Zhang B."/>
            <person name="Ji P."/>
            <person name="Bell-Sakyi L."/>
            <person name="Cui X.M."/>
            <person name="Yuan T.T."/>
            <person name="Jiang B.G."/>
            <person name="Yang W.F."/>
            <person name="Lam T.T."/>
            <person name="Chang Q.C."/>
            <person name="Ding S.J."/>
            <person name="Wang X.J."/>
            <person name="Zhu J.G."/>
            <person name="Ruan X.D."/>
            <person name="Zhao L."/>
            <person name="Wei J.T."/>
            <person name="Ye R.Z."/>
            <person name="Que T.C."/>
            <person name="Du C.H."/>
            <person name="Zhou Y.H."/>
            <person name="Cheng J.X."/>
            <person name="Dai P.F."/>
            <person name="Guo W.B."/>
            <person name="Han X.H."/>
            <person name="Huang E.J."/>
            <person name="Li L.F."/>
            <person name="Wei W."/>
            <person name="Gao Y.C."/>
            <person name="Liu J.Z."/>
            <person name="Shao H.Z."/>
            <person name="Wang X."/>
            <person name="Wang C.C."/>
            <person name="Yang T.C."/>
            <person name="Huo Q.B."/>
            <person name="Li W."/>
            <person name="Chen H.Y."/>
            <person name="Chen S.E."/>
            <person name="Zhou L.G."/>
            <person name="Ni X.B."/>
            <person name="Tian J.H."/>
            <person name="Sheng Y."/>
            <person name="Liu T."/>
            <person name="Pan Y.S."/>
            <person name="Xia L.Y."/>
            <person name="Li J."/>
            <person name="Zhao F."/>
            <person name="Cao W.C."/>
        </authorList>
    </citation>
    <scope>NUCLEOTIDE SEQUENCE [LARGE SCALE GENOMIC DNA]</scope>
    <source>
        <strain evidence="4">HaeL-2018</strain>
    </source>
</reference>
<feature type="domain" description="4Fe-4S ferredoxin-type" evidence="3">
    <location>
        <begin position="152"/>
        <end position="184"/>
    </location>
</feature>
<dbReference type="EMBL" id="JABSTR010000004">
    <property type="protein sequence ID" value="KAH9366520.1"/>
    <property type="molecule type" value="Genomic_DNA"/>
</dbReference>
<proteinExistence type="predicted"/>
<dbReference type="GO" id="GO:0006212">
    <property type="term" value="P:uracil catabolic process"/>
    <property type="evidence" value="ECO:0007669"/>
    <property type="project" value="TreeGrafter"/>
</dbReference>
<dbReference type="AlphaFoldDB" id="A0A9J6FVW0"/>
<evidence type="ECO:0000259" key="3">
    <source>
        <dbReference type="PROSITE" id="PS51379"/>
    </source>
</evidence>
<dbReference type="PANTHER" id="PTHR43073:SF2">
    <property type="entry name" value="DIHYDROPYRIMIDINE DEHYDROGENASE [NADP(+)]"/>
    <property type="match status" value="1"/>
</dbReference>
<dbReference type="Proteomes" id="UP000821853">
    <property type="component" value="Chromosome 2"/>
</dbReference>
<organism evidence="4 5">
    <name type="scientific">Haemaphysalis longicornis</name>
    <name type="common">Bush tick</name>
    <dbReference type="NCBI Taxonomy" id="44386"/>
    <lineage>
        <taxon>Eukaryota</taxon>
        <taxon>Metazoa</taxon>
        <taxon>Ecdysozoa</taxon>
        <taxon>Arthropoda</taxon>
        <taxon>Chelicerata</taxon>
        <taxon>Arachnida</taxon>
        <taxon>Acari</taxon>
        <taxon>Parasitiformes</taxon>
        <taxon>Ixodida</taxon>
        <taxon>Ixodoidea</taxon>
        <taxon>Ixodidae</taxon>
        <taxon>Haemaphysalinae</taxon>
        <taxon>Haemaphysalis</taxon>
    </lineage>
</organism>
<evidence type="ECO:0000256" key="1">
    <source>
        <dbReference type="ARBA" id="ARBA00023002"/>
    </source>
</evidence>
<dbReference type="GO" id="GO:0050661">
    <property type="term" value="F:NADP binding"/>
    <property type="evidence" value="ECO:0007669"/>
    <property type="project" value="TreeGrafter"/>
</dbReference>
<protein>
    <recommendedName>
        <fullName evidence="3">4Fe-4S ferredoxin-type domain-containing protein</fullName>
    </recommendedName>
</protein>
<dbReference type="GO" id="GO:0002058">
    <property type="term" value="F:uracil binding"/>
    <property type="evidence" value="ECO:0007669"/>
    <property type="project" value="TreeGrafter"/>
</dbReference>
<accession>A0A9J6FVW0</accession>
<dbReference type="GO" id="GO:0017113">
    <property type="term" value="F:dihydropyrimidine dehydrogenase (NADP+) activity"/>
    <property type="evidence" value="ECO:0007669"/>
    <property type="project" value="TreeGrafter"/>
</dbReference>
<keyword evidence="1" id="KW-0560">Oxidoreductase</keyword>
<dbReference type="FunFam" id="3.30.70.20:FF:000023">
    <property type="entry name" value="Dihydropyrimidine dehydrogenase [NADP(+)]"/>
    <property type="match status" value="1"/>
</dbReference>
<gene>
    <name evidence="4" type="ORF">HPB48_010326</name>
</gene>
<dbReference type="SUPFAM" id="SSF54862">
    <property type="entry name" value="4Fe-4S ferredoxins"/>
    <property type="match status" value="1"/>
</dbReference>
<evidence type="ECO:0000313" key="4">
    <source>
        <dbReference type="EMBL" id="KAH9366520.1"/>
    </source>
</evidence>
<dbReference type="PROSITE" id="PS51379">
    <property type="entry name" value="4FE4S_FER_2"/>
    <property type="match status" value="1"/>
</dbReference>
<dbReference type="OMA" id="NTHIPMV"/>
<evidence type="ECO:0000313" key="5">
    <source>
        <dbReference type="Proteomes" id="UP000821853"/>
    </source>
</evidence>
<evidence type="ECO:0000256" key="2">
    <source>
        <dbReference type="SAM" id="MobiDB-lite"/>
    </source>
</evidence>
<feature type="region of interest" description="Disordered" evidence="2">
    <location>
        <begin position="211"/>
        <end position="242"/>
    </location>
</feature>
<dbReference type="Pfam" id="PF14697">
    <property type="entry name" value="Fer4_21"/>
    <property type="match status" value="1"/>
</dbReference>
<dbReference type="GO" id="GO:0005829">
    <property type="term" value="C:cytosol"/>
    <property type="evidence" value="ECO:0007669"/>
    <property type="project" value="TreeGrafter"/>
</dbReference>
<sequence length="242" mass="26198">MDSTRAVAAIAVPGRETIYERVCSSIQNQDFTVIEDYVTGLKAALYVKNLEGMEAWDGQSPPVPPHQKGKPVVTLRDNDNKTLPNFGPYLHKKEAVVAKQKLHDDLLSDEKAAANTRQARTLQGKIPTVKDVIGGSLKKIGTFGDLDIKEQVVALVNEDMCINCGKCYMTCNDSGYQAIEFDPETHLPTVTDNCTGCTLCLSRLPDTGVHPHGQAEQAIQGKNSAGKGGNQRDSLTCGRGNI</sequence>
<dbReference type="InterPro" id="IPR017896">
    <property type="entry name" value="4Fe4S_Fe-S-bd"/>
</dbReference>
<keyword evidence="5" id="KW-1185">Reference proteome</keyword>
<dbReference type="PANTHER" id="PTHR43073">
    <property type="entry name" value="DIHYDROPYRIMIDINE DEHYDROGENASE [NADP(+)]"/>
    <property type="match status" value="1"/>
</dbReference>
<dbReference type="GO" id="GO:0006210">
    <property type="term" value="P:thymine catabolic process"/>
    <property type="evidence" value="ECO:0007669"/>
    <property type="project" value="TreeGrafter"/>
</dbReference>
<dbReference type="OrthoDB" id="4327079at2759"/>
<dbReference type="VEuPathDB" id="VectorBase:HLOH_041799"/>